<dbReference type="OrthoDB" id="5918250at2759"/>
<reference evidence="1" key="1">
    <citation type="submission" date="2014-01" db="EMBL/GenBank/DDBJ databases">
        <authorList>
            <person name="Aslett M."/>
        </authorList>
    </citation>
    <scope>NUCLEOTIDE SEQUENCE</scope>
</reference>
<proteinExistence type="predicted"/>
<dbReference type="AlphaFoldDB" id="A0A077ZNI7"/>
<name>A0A077ZNI7_TRITR</name>
<dbReference type="EMBL" id="HG806963">
    <property type="protein sequence ID" value="CDW60235.1"/>
    <property type="molecule type" value="Genomic_DNA"/>
</dbReference>
<gene>
    <name evidence="1" type="ORF">TTRE_0000859901</name>
</gene>
<accession>A0A077ZNI7</accession>
<organism evidence="1 2">
    <name type="scientific">Trichuris trichiura</name>
    <name type="common">Whipworm</name>
    <name type="synonym">Trichocephalus trichiurus</name>
    <dbReference type="NCBI Taxonomy" id="36087"/>
    <lineage>
        <taxon>Eukaryota</taxon>
        <taxon>Metazoa</taxon>
        <taxon>Ecdysozoa</taxon>
        <taxon>Nematoda</taxon>
        <taxon>Enoplea</taxon>
        <taxon>Dorylaimia</taxon>
        <taxon>Trichinellida</taxon>
        <taxon>Trichuridae</taxon>
        <taxon>Trichuris</taxon>
    </lineage>
</organism>
<evidence type="ECO:0000313" key="2">
    <source>
        <dbReference type="Proteomes" id="UP000030665"/>
    </source>
</evidence>
<dbReference type="Proteomes" id="UP000030665">
    <property type="component" value="Unassembled WGS sequence"/>
</dbReference>
<reference evidence="1" key="2">
    <citation type="submission" date="2014-03" db="EMBL/GenBank/DDBJ databases">
        <title>The whipworm genome and dual-species transcriptomics of an intimate host-pathogen interaction.</title>
        <authorList>
            <person name="Foth B.J."/>
            <person name="Tsai I.J."/>
            <person name="Reid A.J."/>
            <person name="Bancroft A.J."/>
            <person name="Nichol S."/>
            <person name="Tracey A."/>
            <person name="Holroyd N."/>
            <person name="Cotton J.A."/>
            <person name="Stanley E.J."/>
            <person name="Zarowiecki M."/>
            <person name="Liu J.Z."/>
            <person name="Huckvale T."/>
            <person name="Cooper P.J."/>
            <person name="Grencis R.K."/>
            <person name="Berriman M."/>
        </authorList>
    </citation>
    <scope>NUCLEOTIDE SEQUENCE [LARGE SCALE GENOMIC DNA]</scope>
</reference>
<protein>
    <submittedName>
        <fullName evidence="1">Uncharacterized protein</fullName>
    </submittedName>
</protein>
<keyword evidence="2" id="KW-1185">Reference proteome</keyword>
<evidence type="ECO:0000313" key="1">
    <source>
        <dbReference type="EMBL" id="CDW60235.1"/>
    </source>
</evidence>
<sequence>MLHEDMCERYRDNLSMTIPDWVLDPFTRLAEVEVAYQEELIEMQATEELKPKMKGGYTTLKKLKDIVDNLNQCEELAVYFTHYDMTSAPWKCCSIEQKGMFKRSTDR</sequence>